<gene>
    <name evidence="4" type="ORF">J3495_07185</name>
</gene>
<dbReference type="GO" id="GO:0035591">
    <property type="term" value="F:signaling adaptor activity"/>
    <property type="evidence" value="ECO:0007669"/>
    <property type="project" value="TreeGrafter"/>
</dbReference>
<accession>A0A940XDN2</accession>
<dbReference type="Gene3D" id="3.80.10.10">
    <property type="entry name" value="Ribonuclease Inhibitor"/>
    <property type="match status" value="1"/>
</dbReference>
<dbReference type="EMBL" id="JAGFBV010000009">
    <property type="protein sequence ID" value="MBP4137870.1"/>
    <property type="molecule type" value="Genomic_DNA"/>
</dbReference>
<keyword evidence="1" id="KW-0433">Leucine-rich repeat</keyword>
<protein>
    <recommendedName>
        <fullName evidence="6">Internalin</fullName>
    </recommendedName>
</protein>
<evidence type="ECO:0000256" key="1">
    <source>
        <dbReference type="ARBA" id="ARBA00022614"/>
    </source>
</evidence>
<dbReference type="RefSeq" id="WP_210665878.1">
    <property type="nucleotide sequence ID" value="NZ_JAGFBV010000009.1"/>
</dbReference>
<dbReference type="PROSITE" id="PS51257">
    <property type="entry name" value="PROKAR_LIPOPROTEIN"/>
    <property type="match status" value="1"/>
</dbReference>
<feature type="chain" id="PRO_5036911937" description="Internalin" evidence="3">
    <location>
        <begin position="18"/>
        <end position="323"/>
    </location>
</feature>
<dbReference type="Proteomes" id="UP000675047">
    <property type="component" value="Unassembled WGS sequence"/>
</dbReference>
<keyword evidence="5" id="KW-1185">Reference proteome</keyword>
<dbReference type="InterPro" id="IPR052574">
    <property type="entry name" value="CDIRP"/>
</dbReference>
<evidence type="ECO:0000256" key="2">
    <source>
        <dbReference type="ARBA" id="ARBA00022737"/>
    </source>
</evidence>
<reference evidence="4 5" key="1">
    <citation type="submission" date="2021-03" db="EMBL/GenBank/DDBJ databases">
        <title>Flavobacterium Flabelliformis Sp. Nov. And Flavobacterium Geliluteum Sp. Nov., Two Novel Multidrug Resistant Psychrophilic Species Isolated From Antarctica.</title>
        <authorList>
            <person name="Kralova S."/>
            <person name="Busse H.J."/>
            <person name="Bezdicek M."/>
            <person name="Nykrynova M."/>
            <person name="Kroupova E."/>
            <person name="Krsek D."/>
            <person name="Sedlacek I."/>
        </authorList>
    </citation>
    <scope>NUCLEOTIDE SEQUENCE [LARGE SCALE GENOMIC DNA]</scope>
    <source>
        <strain evidence="4 5">P7388</strain>
    </source>
</reference>
<organism evidence="4 5">
    <name type="scientific">Flavobacterium geliluteum</name>
    <dbReference type="NCBI Taxonomy" id="2816120"/>
    <lineage>
        <taxon>Bacteria</taxon>
        <taxon>Pseudomonadati</taxon>
        <taxon>Bacteroidota</taxon>
        <taxon>Flavobacteriia</taxon>
        <taxon>Flavobacteriales</taxon>
        <taxon>Flavobacteriaceae</taxon>
        <taxon>Flavobacterium</taxon>
    </lineage>
</organism>
<proteinExistence type="predicted"/>
<evidence type="ECO:0008006" key="6">
    <source>
        <dbReference type="Google" id="ProtNLM"/>
    </source>
</evidence>
<keyword evidence="2" id="KW-0677">Repeat</keyword>
<evidence type="ECO:0000313" key="5">
    <source>
        <dbReference type="Proteomes" id="UP000675047"/>
    </source>
</evidence>
<name>A0A940XDN2_9FLAO</name>
<evidence type="ECO:0000313" key="4">
    <source>
        <dbReference type="EMBL" id="MBP4137870.1"/>
    </source>
</evidence>
<comment type="caution">
    <text evidence="4">The sequence shown here is derived from an EMBL/GenBank/DDBJ whole genome shotgun (WGS) entry which is preliminary data.</text>
</comment>
<dbReference type="InterPro" id="IPR032675">
    <property type="entry name" value="LRR_dom_sf"/>
</dbReference>
<dbReference type="AlphaFoldDB" id="A0A940XDN2"/>
<keyword evidence="3" id="KW-0732">Signal</keyword>
<dbReference type="PANTHER" id="PTHR47566:SF1">
    <property type="entry name" value="PROTEIN NUD1"/>
    <property type="match status" value="1"/>
</dbReference>
<evidence type="ECO:0000256" key="3">
    <source>
        <dbReference type="SAM" id="SignalP"/>
    </source>
</evidence>
<dbReference type="SUPFAM" id="SSF52058">
    <property type="entry name" value="L domain-like"/>
    <property type="match status" value="1"/>
</dbReference>
<feature type="signal peptide" evidence="3">
    <location>
        <begin position="1"/>
        <end position="17"/>
    </location>
</feature>
<dbReference type="PANTHER" id="PTHR47566">
    <property type="match status" value="1"/>
</dbReference>
<sequence>MKKLLLITLVISLVACSSENDLDSTISNSTIKVKSFKSNPTPEDYLNMQYPKYMESVAFFKAEKSSSTKKIDAVWVNTYVPDLNFRTKLISIGAGREDAVIGDQYIDIDRNLQILDVSNSGISDVTGLTGFKSLAQLKINNNNLTKLAVSRMQTLRLLECQNNKIEFLNLGSLYLLEQLWCQNNMIDSIFFPENSTNLWGVWCYNNRLTSLELHTNTGVTDLFIQENKLTSLNTTQVINLKQINVSNNNWVTLNFNSNNTLISLWCTNNVLLSDLYIKSPNANNIINQDFTQNKYGLKVHVHENFLANAISIWPNYGNSIYVL</sequence>